<dbReference type="Proteomes" id="UP001597063">
    <property type="component" value="Unassembled WGS sequence"/>
</dbReference>
<dbReference type="Pfam" id="PF00291">
    <property type="entry name" value="PALP"/>
    <property type="match status" value="1"/>
</dbReference>
<keyword evidence="2" id="KW-0663">Pyridoxal phosphate</keyword>
<dbReference type="InterPro" id="IPR001926">
    <property type="entry name" value="TrpB-like_PALP"/>
</dbReference>
<protein>
    <submittedName>
        <fullName evidence="4">Pyridoxal-phosphate dependent enzyme</fullName>
    </submittedName>
</protein>
<comment type="cofactor">
    <cofactor evidence="1">
        <name>pyridoxal 5'-phosphate</name>
        <dbReference type="ChEBI" id="CHEBI:597326"/>
    </cofactor>
</comment>
<accession>A0ABW2XEH4</accession>
<dbReference type="Gene3D" id="3.40.50.1100">
    <property type="match status" value="2"/>
</dbReference>
<organism evidence="4 5">
    <name type="scientific">Actinomadura fibrosa</name>
    <dbReference type="NCBI Taxonomy" id="111802"/>
    <lineage>
        <taxon>Bacteria</taxon>
        <taxon>Bacillati</taxon>
        <taxon>Actinomycetota</taxon>
        <taxon>Actinomycetes</taxon>
        <taxon>Streptosporangiales</taxon>
        <taxon>Thermomonosporaceae</taxon>
        <taxon>Actinomadura</taxon>
    </lineage>
</organism>
<dbReference type="PANTHER" id="PTHR42937:SF1">
    <property type="entry name" value="DIAMINOPROPIONATE AMMONIA-LYASE"/>
    <property type="match status" value="1"/>
</dbReference>
<gene>
    <name evidence="4" type="ORF">ACFQZM_06055</name>
</gene>
<dbReference type="RefSeq" id="WP_131754998.1">
    <property type="nucleotide sequence ID" value="NZ_CAACUY010000002.1"/>
</dbReference>
<dbReference type="SUPFAM" id="SSF53686">
    <property type="entry name" value="Tryptophan synthase beta subunit-like PLP-dependent enzymes"/>
    <property type="match status" value="1"/>
</dbReference>
<dbReference type="CDD" id="cd00640">
    <property type="entry name" value="Trp-synth-beta_II"/>
    <property type="match status" value="1"/>
</dbReference>
<dbReference type="InterPro" id="IPR036052">
    <property type="entry name" value="TrpB-like_PALP_sf"/>
</dbReference>
<evidence type="ECO:0000259" key="3">
    <source>
        <dbReference type="Pfam" id="PF00291"/>
    </source>
</evidence>
<evidence type="ECO:0000256" key="2">
    <source>
        <dbReference type="ARBA" id="ARBA00022898"/>
    </source>
</evidence>
<feature type="domain" description="Tryptophan synthase beta chain-like PALP" evidence="3">
    <location>
        <begin position="40"/>
        <end position="371"/>
    </location>
</feature>
<keyword evidence="5" id="KW-1185">Reference proteome</keyword>
<proteinExistence type="predicted"/>
<reference evidence="5" key="1">
    <citation type="journal article" date="2019" name="Int. J. Syst. Evol. Microbiol.">
        <title>The Global Catalogue of Microorganisms (GCM) 10K type strain sequencing project: providing services to taxonomists for standard genome sequencing and annotation.</title>
        <authorList>
            <consortium name="The Broad Institute Genomics Platform"/>
            <consortium name="The Broad Institute Genome Sequencing Center for Infectious Disease"/>
            <person name="Wu L."/>
            <person name="Ma J."/>
        </authorList>
    </citation>
    <scope>NUCLEOTIDE SEQUENCE [LARGE SCALE GENOMIC DNA]</scope>
    <source>
        <strain evidence="5">JCM 9371</strain>
    </source>
</reference>
<evidence type="ECO:0000313" key="5">
    <source>
        <dbReference type="Proteomes" id="UP001597063"/>
    </source>
</evidence>
<name>A0ABW2XEH4_9ACTN</name>
<sequence>MVIAPAAAPPISFVARPAARAWTCDAAPREDVAAFHRALPGYAPTPLVELPELAADLGAERLFVKDESFRLGLPAFKILGASWGVYRALCDRYGMDADVSTAADATDPLARLRARVEAEAPVRLVTATDGNHGRAVAVMARSLGLVADIVVPQGLHPDALEAISREGGRLTEVPGTYDEAVRYAADTAVSDASALLVQDIGWPGYERVARWIVDGYSTLFREIDEQLHAAGAGRAGLVAVPVGVGSLAQAAVVHYRAGRGGPALLAVEPEAAPCVLASLVHERPVTVGAGSTIMSGLNCATPSASAWPFLRAGLDAAVAVSDADAVRAAGELAALGVPAGPCGAASLAGIRAAFARGRLASGEAGTVVLLCTEGTAANPAVTEAPRREAGRHAPATR</sequence>
<dbReference type="EMBL" id="JBHTGP010000003">
    <property type="protein sequence ID" value="MFD0684050.1"/>
    <property type="molecule type" value="Genomic_DNA"/>
</dbReference>
<evidence type="ECO:0000313" key="4">
    <source>
        <dbReference type="EMBL" id="MFD0684050.1"/>
    </source>
</evidence>
<dbReference type="PANTHER" id="PTHR42937">
    <property type="match status" value="1"/>
</dbReference>
<evidence type="ECO:0000256" key="1">
    <source>
        <dbReference type="ARBA" id="ARBA00001933"/>
    </source>
</evidence>
<comment type="caution">
    <text evidence="4">The sequence shown here is derived from an EMBL/GenBank/DDBJ whole genome shotgun (WGS) entry which is preliminary data.</text>
</comment>